<protein>
    <submittedName>
        <fullName evidence="4">Uncharacterized protein</fullName>
    </submittedName>
</protein>
<evidence type="ECO:0000259" key="2">
    <source>
        <dbReference type="Pfam" id="PF20013"/>
    </source>
</evidence>
<feature type="region of interest" description="Disordered" evidence="1">
    <location>
        <begin position="1"/>
        <end position="63"/>
    </location>
</feature>
<sequence>MSQGQTGGPPTFGHRAGRTIPQDRTPSAPTARITVPNSDSPATTSGTVTPTPTPRDTPQRPATRWAQLTYASFDRADGSPGGWQEKDIVGEPTDDERRTLRRYVMSQFSYHGTLPKFATPEQVAALPVRLAYHAPESDRPGIYAYAANAGADSTGRPGNVYSHILMDRDPDTMRPIDLWRSPSFARPASVDDILHTQIADKPQSMQAGNLNMIAKVLQTPGYTEPILAAADALMNARDTGVVVLVSDRQDWSAIVMMAVQYLMSPSLARTVNWSVYERARELKGSMQIVAVPECDREDVQRMDHAYVICDGDIPRIEGEQHVLNQGRPIPVTAFSTLIRACIAQPQELAGRLEALTNMDQWAPVQPHENVQPVWALAALLVKEPGALDRGIVDRALDVASRSFPASARHIDTLFARVSQDVVARVNGSSDPWAVVDEYPYDANSAERIVAQQAALMATLEGRANVPRPAQLVCAPELAKDAEVVASAVSRVEQELGRVTESSFAVAEMLCVAGIADFDANPQLSERLIDLIAQLPQSAPRYSRPVELDARATGGFIHALLKNEQANTPETQAHAAPTSAGVPTNPAPTSAVPPKPAGPPPTAPARPSTPPPVPPARSPQSESQWAPPGERGVQQHDTGATATQDGALRTRSASETLAVSEPLARALVSNGLPEQVQKRAHEDVFTPLVAQLTALSLREHPQLAVPLTRYVRNLPAQPTQAVRHIVTLPAEVAVECFHVAPHLFDTDAVLALINAHAWSPELKTVCEQLAAGSSLSRRVWYSRLLLDAYEQPRELDSSTLLAVTYNLGDWKRHHRQALSSYLYAYQLASTVFPDTYSVNNAPVQSVNVDDIDAASVDPERVRRSLTNAHPDIEPEDLVVLAMTDRFVRDAMPSATVGVVDLVQGSRRIIYTVCEPFAHDVHTEDVLDCAKDFVTDRGGKLSMFGMGSDIKNTLKSLHRQEDTR</sequence>
<proteinExistence type="predicted"/>
<dbReference type="OrthoDB" id="3250392at2"/>
<feature type="domain" description="GTPase-associated protein 1 middle" evidence="3">
    <location>
        <begin position="225"/>
        <end position="309"/>
    </location>
</feature>
<evidence type="ECO:0000256" key="1">
    <source>
        <dbReference type="SAM" id="MobiDB-lite"/>
    </source>
</evidence>
<dbReference type="Proteomes" id="UP000235598">
    <property type="component" value="Unassembled WGS sequence"/>
</dbReference>
<feature type="compositionally biased region" description="Pro residues" evidence="1">
    <location>
        <begin position="590"/>
        <end position="616"/>
    </location>
</feature>
<feature type="domain" description="GTPase-associated protein 1 N-terminal" evidence="2">
    <location>
        <begin position="65"/>
        <end position="190"/>
    </location>
</feature>
<dbReference type="RefSeq" id="WP_102239224.1">
    <property type="nucleotide sequence ID" value="NZ_PNHK01000003.1"/>
</dbReference>
<evidence type="ECO:0000259" key="3">
    <source>
        <dbReference type="Pfam" id="PF20014"/>
    </source>
</evidence>
<accession>A0A2N6VMC8</accession>
<dbReference type="AlphaFoldDB" id="A0A2N6VMC8"/>
<feature type="region of interest" description="Disordered" evidence="1">
    <location>
        <begin position="567"/>
        <end position="655"/>
    </location>
</feature>
<dbReference type="InterPro" id="IPR045401">
    <property type="entry name" value="GAP1-M"/>
</dbReference>
<feature type="compositionally biased region" description="Polar residues" evidence="1">
    <location>
        <begin position="634"/>
        <end position="643"/>
    </location>
</feature>
<comment type="caution">
    <text evidence="4">The sequence shown here is derived from an EMBL/GenBank/DDBJ whole genome shotgun (WGS) entry which is preliminary data.</text>
</comment>
<name>A0A2N6VMC8_9MICO</name>
<evidence type="ECO:0000313" key="4">
    <source>
        <dbReference type="EMBL" id="PMD05285.1"/>
    </source>
</evidence>
<gene>
    <name evidence="4" type="ORF">CJ199_09435</name>
</gene>
<reference evidence="4 5" key="1">
    <citation type="submission" date="2017-09" db="EMBL/GenBank/DDBJ databases">
        <title>Bacterial strain isolated from the female urinary microbiota.</title>
        <authorList>
            <person name="Thomas-White K."/>
            <person name="Kumar N."/>
            <person name="Forster S."/>
            <person name="Putonti C."/>
            <person name="Lawley T."/>
            <person name="Wolfe A.J."/>
        </authorList>
    </citation>
    <scope>NUCLEOTIDE SEQUENCE [LARGE SCALE GENOMIC DNA]</scope>
    <source>
        <strain evidence="4 5">UMB1301</strain>
    </source>
</reference>
<dbReference type="EMBL" id="PNHK01000003">
    <property type="protein sequence ID" value="PMD05285.1"/>
    <property type="molecule type" value="Genomic_DNA"/>
</dbReference>
<feature type="compositionally biased region" description="Low complexity" evidence="1">
    <location>
        <begin position="41"/>
        <end position="63"/>
    </location>
</feature>
<organism evidence="4 5">
    <name type="scientific">Brevibacterium paucivorans</name>
    <dbReference type="NCBI Taxonomy" id="170994"/>
    <lineage>
        <taxon>Bacteria</taxon>
        <taxon>Bacillati</taxon>
        <taxon>Actinomycetota</taxon>
        <taxon>Actinomycetes</taxon>
        <taxon>Micrococcales</taxon>
        <taxon>Brevibacteriaceae</taxon>
        <taxon>Brevibacterium</taxon>
    </lineage>
</organism>
<dbReference type="Pfam" id="PF20014">
    <property type="entry name" value="GAP1-M"/>
    <property type="match status" value="1"/>
</dbReference>
<dbReference type="InterPro" id="IPR045402">
    <property type="entry name" value="GAP1-N2"/>
</dbReference>
<evidence type="ECO:0000313" key="5">
    <source>
        <dbReference type="Proteomes" id="UP000235598"/>
    </source>
</evidence>
<dbReference type="Pfam" id="PF20013">
    <property type="entry name" value="GAP1-N2"/>
    <property type="match status" value="1"/>
</dbReference>